<keyword evidence="1" id="KW-0813">Transport</keyword>
<dbReference type="SUPFAM" id="SSF47938">
    <property type="entry name" value="Functional domain of the splicing factor Prp18"/>
    <property type="match status" value="1"/>
</dbReference>
<protein>
    <recommendedName>
        <fullName evidence="6">SRA1/Sec31 domain-containing protein</fullName>
    </recommendedName>
</protein>
<evidence type="ECO:0000313" key="7">
    <source>
        <dbReference type="EMBL" id="ORE21886.1"/>
    </source>
</evidence>
<sequence length="153" mass="17281">MTINPLTSATPPPPSTDFRNTVIENHWNDPPKKIFNKNTTSEASKECVDEKGIANIITSTLDTCKLQFQNGPQKRIVDDTDRRISVLIDQLNNQQLPQHIVHSLFTLTQALQTKNYKKAVEIHTQLMLTEYDTHGNWITGLKRLIDLASSISA</sequence>
<evidence type="ECO:0000259" key="6">
    <source>
        <dbReference type="Pfam" id="PF07304"/>
    </source>
</evidence>
<evidence type="ECO:0000256" key="2">
    <source>
        <dbReference type="ARBA" id="ARBA00022574"/>
    </source>
</evidence>
<dbReference type="InterPro" id="IPR040251">
    <property type="entry name" value="SEC31-like"/>
</dbReference>
<dbReference type="PANTHER" id="PTHR13923">
    <property type="entry name" value="SEC31-RELATED PROTEIN"/>
    <property type="match status" value="1"/>
</dbReference>
<dbReference type="InterPro" id="IPR009917">
    <property type="entry name" value="SRA1/Sec31"/>
</dbReference>
<dbReference type="GO" id="GO:0005198">
    <property type="term" value="F:structural molecule activity"/>
    <property type="evidence" value="ECO:0007669"/>
    <property type="project" value="TreeGrafter"/>
</dbReference>
<dbReference type="VEuPathDB" id="FungiDB:BCV72DRAFT_338260"/>
<keyword evidence="2" id="KW-0853">WD repeat</keyword>
<evidence type="ECO:0000256" key="4">
    <source>
        <dbReference type="ARBA" id="ARBA00023136"/>
    </source>
</evidence>
<dbReference type="AlphaFoldDB" id="A0A0A1NHK6"/>
<organism evidence="7 8">
    <name type="scientific">Rhizopus microsporus</name>
    <dbReference type="NCBI Taxonomy" id="58291"/>
    <lineage>
        <taxon>Eukaryota</taxon>
        <taxon>Fungi</taxon>
        <taxon>Fungi incertae sedis</taxon>
        <taxon>Mucoromycota</taxon>
        <taxon>Mucoromycotina</taxon>
        <taxon>Mucoromycetes</taxon>
        <taxon>Mucorales</taxon>
        <taxon>Mucorineae</taxon>
        <taxon>Rhizopodaceae</taxon>
        <taxon>Rhizopus</taxon>
    </lineage>
</organism>
<keyword evidence="3" id="KW-0677">Repeat</keyword>
<dbReference type="GO" id="GO:0090110">
    <property type="term" value="P:COPII-coated vesicle cargo loading"/>
    <property type="evidence" value="ECO:0007669"/>
    <property type="project" value="TreeGrafter"/>
</dbReference>
<dbReference type="Gene3D" id="1.20.940.10">
    <property type="entry name" value="Functional domain of the splicing factor Prp18"/>
    <property type="match status" value="1"/>
</dbReference>
<proteinExistence type="predicted"/>
<dbReference type="GO" id="GO:0030127">
    <property type="term" value="C:COPII vesicle coat"/>
    <property type="evidence" value="ECO:0007669"/>
    <property type="project" value="TreeGrafter"/>
</dbReference>
<dbReference type="GO" id="GO:0007029">
    <property type="term" value="P:endoplasmic reticulum organization"/>
    <property type="evidence" value="ECO:0007669"/>
    <property type="project" value="TreeGrafter"/>
</dbReference>
<evidence type="ECO:0000313" key="8">
    <source>
        <dbReference type="Proteomes" id="UP000242381"/>
    </source>
</evidence>
<reference evidence="7 8" key="1">
    <citation type="journal article" date="2016" name="Proc. Natl. Acad. Sci. U.S.A.">
        <title>Lipid metabolic changes in an early divergent fungus govern the establishment of a mutualistic symbiosis with endobacteria.</title>
        <authorList>
            <person name="Lastovetsky O.A."/>
            <person name="Gaspar M.L."/>
            <person name="Mondo S.J."/>
            <person name="LaButti K.M."/>
            <person name="Sandor L."/>
            <person name="Grigoriev I.V."/>
            <person name="Henry S.A."/>
            <person name="Pawlowska T.E."/>
        </authorList>
    </citation>
    <scope>NUCLEOTIDE SEQUENCE [LARGE SCALE GENOMIC DNA]</scope>
    <source>
        <strain evidence="7 8">ATCC 11559</strain>
    </source>
</reference>
<keyword evidence="4" id="KW-0472">Membrane</keyword>
<evidence type="ECO:0000256" key="1">
    <source>
        <dbReference type="ARBA" id="ARBA00022448"/>
    </source>
</evidence>
<evidence type="ECO:0000256" key="3">
    <source>
        <dbReference type="ARBA" id="ARBA00022737"/>
    </source>
</evidence>
<dbReference type="OMA" id="NHWNDPP"/>
<feature type="domain" description="SRA1/Sec31" evidence="6">
    <location>
        <begin position="4"/>
        <end position="147"/>
    </location>
</feature>
<name>A0A0A1NHK6_RHIZD</name>
<gene>
    <name evidence="7" type="ORF">BCV71DRAFT_253344</name>
</gene>
<dbReference type="Proteomes" id="UP000242381">
    <property type="component" value="Unassembled WGS sequence"/>
</dbReference>
<dbReference type="PANTHER" id="PTHR13923:SF11">
    <property type="entry name" value="SECRETORY 31, ISOFORM D"/>
    <property type="match status" value="1"/>
</dbReference>
<evidence type="ECO:0000256" key="5">
    <source>
        <dbReference type="ARBA" id="ARBA00029433"/>
    </source>
</evidence>
<dbReference type="GO" id="GO:0070971">
    <property type="term" value="C:endoplasmic reticulum exit site"/>
    <property type="evidence" value="ECO:0007669"/>
    <property type="project" value="TreeGrafter"/>
</dbReference>
<comment type="subcellular location">
    <subcellularLocation>
        <location evidence="5">Endomembrane system</location>
        <topology evidence="5">Peripheral membrane protein</topology>
        <orientation evidence="5">Cytoplasmic side</orientation>
    </subcellularLocation>
</comment>
<dbReference type="EMBL" id="KV921273">
    <property type="protein sequence ID" value="ORE21886.1"/>
    <property type="molecule type" value="Genomic_DNA"/>
</dbReference>
<dbReference type="Pfam" id="PF07304">
    <property type="entry name" value="SRA1"/>
    <property type="match status" value="1"/>
</dbReference>
<accession>A0A0A1NHK6</accession>